<dbReference type="AlphaFoldDB" id="A0A7W7LYJ7"/>
<evidence type="ECO:0000313" key="10">
    <source>
        <dbReference type="Proteomes" id="UP000579523"/>
    </source>
</evidence>
<dbReference type="SUPFAM" id="SSF55399">
    <property type="entry name" value="Subtilisin inhibitor"/>
    <property type="match status" value="1"/>
</dbReference>
<reference evidence="9 10" key="1">
    <citation type="submission" date="2020-08" db="EMBL/GenBank/DDBJ databases">
        <title>Genomic Encyclopedia of Type Strains, Phase III (KMG-III): the genomes of soil and plant-associated and newly described type strains.</title>
        <authorList>
            <person name="Whitman W."/>
        </authorList>
    </citation>
    <scope>NUCLEOTIDE SEQUENCE [LARGE SCALE GENOMIC DNA]</scope>
    <source>
        <strain evidence="9 10">CECT 3273</strain>
    </source>
</reference>
<comment type="similarity">
    <text evidence="2">Belongs to the protease inhibitor I16 (SSI) family.</text>
</comment>
<keyword evidence="4" id="KW-0646">Protease inhibitor</keyword>
<dbReference type="GO" id="GO:0005576">
    <property type="term" value="C:extracellular region"/>
    <property type="evidence" value="ECO:0007669"/>
    <property type="project" value="UniProtKB-SubCell"/>
</dbReference>
<keyword evidence="6" id="KW-1015">Disulfide bond</keyword>
<dbReference type="EMBL" id="JACHJI010000004">
    <property type="protein sequence ID" value="MBB4898722.1"/>
    <property type="molecule type" value="Genomic_DNA"/>
</dbReference>
<organism evidence="9 10">
    <name type="scientific">Streptomyces griseomycini</name>
    <dbReference type="NCBI Taxonomy" id="66895"/>
    <lineage>
        <taxon>Bacteria</taxon>
        <taxon>Bacillati</taxon>
        <taxon>Actinomycetota</taxon>
        <taxon>Actinomycetes</taxon>
        <taxon>Kitasatosporales</taxon>
        <taxon>Streptomycetaceae</taxon>
        <taxon>Streptomyces</taxon>
    </lineage>
</organism>
<evidence type="ECO:0000256" key="7">
    <source>
        <dbReference type="SAM" id="SignalP"/>
    </source>
</evidence>
<feature type="domain" description="Subtilisin inhibitor" evidence="8">
    <location>
        <begin position="40"/>
        <end position="122"/>
    </location>
</feature>
<comment type="caution">
    <text evidence="9">The sequence shown here is derived from an EMBL/GenBank/DDBJ whole genome shotgun (WGS) entry which is preliminary data.</text>
</comment>
<proteinExistence type="inferred from homology"/>
<sequence length="139" mass="14237">MTHSSVVKAVRGGLLAAATLLACAAPAQADTGRTTPDNWLLLTVGEGGTPSAATSGSLLLCDPPRGHRHAADACAELAAADGRIAGIPPKEVYCPMVYAPVTAHAHGEWRGRPVAYTETFPNRCVMAARTGSVFALDGS</sequence>
<keyword evidence="5" id="KW-0722">Serine protease inhibitor</keyword>
<evidence type="ECO:0000256" key="1">
    <source>
        <dbReference type="ARBA" id="ARBA00004613"/>
    </source>
</evidence>
<evidence type="ECO:0000313" key="9">
    <source>
        <dbReference type="EMBL" id="MBB4898722.1"/>
    </source>
</evidence>
<evidence type="ECO:0000256" key="6">
    <source>
        <dbReference type="ARBA" id="ARBA00023157"/>
    </source>
</evidence>
<comment type="subcellular location">
    <subcellularLocation>
        <location evidence="1">Secreted</location>
    </subcellularLocation>
</comment>
<name>A0A7W7LYJ7_9ACTN</name>
<evidence type="ECO:0000256" key="3">
    <source>
        <dbReference type="ARBA" id="ARBA00022525"/>
    </source>
</evidence>
<evidence type="ECO:0000256" key="4">
    <source>
        <dbReference type="ARBA" id="ARBA00022690"/>
    </source>
</evidence>
<keyword evidence="10" id="KW-1185">Reference proteome</keyword>
<dbReference type="Proteomes" id="UP000579523">
    <property type="component" value="Unassembled WGS sequence"/>
</dbReference>
<evidence type="ECO:0000256" key="2">
    <source>
        <dbReference type="ARBA" id="ARBA00010472"/>
    </source>
</evidence>
<evidence type="ECO:0000259" key="8">
    <source>
        <dbReference type="Pfam" id="PF00720"/>
    </source>
</evidence>
<feature type="chain" id="PRO_5030663008" description="Subtilisin inhibitor domain-containing protein" evidence="7">
    <location>
        <begin position="30"/>
        <end position="139"/>
    </location>
</feature>
<evidence type="ECO:0000256" key="5">
    <source>
        <dbReference type="ARBA" id="ARBA00022900"/>
    </source>
</evidence>
<protein>
    <recommendedName>
        <fullName evidence="8">Subtilisin inhibitor domain-containing protein</fullName>
    </recommendedName>
</protein>
<dbReference type="Gene3D" id="3.30.350.10">
    <property type="entry name" value="Subtilisin inhibitor-like"/>
    <property type="match status" value="1"/>
</dbReference>
<dbReference type="InterPro" id="IPR036819">
    <property type="entry name" value="Subtilisin_inhibitor-like_sf"/>
</dbReference>
<keyword evidence="3" id="KW-0964">Secreted</keyword>
<dbReference type="GO" id="GO:0004867">
    <property type="term" value="F:serine-type endopeptidase inhibitor activity"/>
    <property type="evidence" value="ECO:0007669"/>
    <property type="project" value="UniProtKB-KW"/>
</dbReference>
<accession>A0A7W7LYJ7</accession>
<feature type="signal peptide" evidence="7">
    <location>
        <begin position="1"/>
        <end position="29"/>
    </location>
</feature>
<dbReference type="RefSeq" id="WP_184820771.1">
    <property type="nucleotide sequence ID" value="NZ_BMTI01000005.1"/>
</dbReference>
<dbReference type="Pfam" id="PF00720">
    <property type="entry name" value="SSI"/>
    <property type="match status" value="1"/>
</dbReference>
<keyword evidence="7" id="KW-0732">Signal</keyword>
<dbReference type="InterPro" id="IPR023549">
    <property type="entry name" value="Subtilisin_inhibitor"/>
</dbReference>
<gene>
    <name evidence="9" type="ORF">FHS37_002780</name>
</gene>